<evidence type="ECO:0008006" key="4">
    <source>
        <dbReference type="Google" id="ProtNLM"/>
    </source>
</evidence>
<evidence type="ECO:0000256" key="1">
    <source>
        <dbReference type="SAM" id="Phobius"/>
    </source>
</evidence>
<reference evidence="2 3" key="1">
    <citation type="journal article" date="2015" name="Nature">
        <title>rRNA introns, odd ribosomes, and small enigmatic genomes across a large radiation of phyla.</title>
        <authorList>
            <person name="Brown C.T."/>
            <person name="Hug L.A."/>
            <person name="Thomas B.C."/>
            <person name="Sharon I."/>
            <person name="Castelle C.J."/>
            <person name="Singh A."/>
            <person name="Wilkins M.J."/>
            <person name="Williams K.H."/>
            <person name="Banfield J.F."/>
        </authorList>
    </citation>
    <scope>NUCLEOTIDE SEQUENCE [LARGE SCALE GENOMIC DNA]</scope>
</reference>
<proteinExistence type="predicted"/>
<dbReference type="Proteomes" id="UP000034536">
    <property type="component" value="Unassembled WGS sequence"/>
</dbReference>
<dbReference type="EMBL" id="LBQX01000012">
    <property type="protein sequence ID" value="KKP86869.1"/>
    <property type="molecule type" value="Genomic_DNA"/>
</dbReference>
<gene>
    <name evidence="2" type="ORF">UR89_C0012G0006</name>
</gene>
<protein>
    <recommendedName>
        <fullName evidence="4">LytR/CpsA/Psr regulator C-terminal domain-containing protein</fullName>
    </recommendedName>
</protein>
<comment type="caution">
    <text evidence="2">The sequence shown here is derived from an EMBL/GenBank/DDBJ whole genome shotgun (WGS) entry which is preliminary data.</text>
</comment>
<feature type="transmembrane region" description="Helical" evidence="1">
    <location>
        <begin position="20"/>
        <end position="43"/>
    </location>
</feature>
<accession>A0A0G0CXX6</accession>
<keyword evidence="1" id="KW-0472">Membrane</keyword>
<evidence type="ECO:0000313" key="2">
    <source>
        <dbReference type="EMBL" id="KKP86869.1"/>
    </source>
</evidence>
<dbReference type="AlphaFoldDB" id="A0A0G0CXX6"/>
<name>A0A0G0CXX6_9BACT</name>
<keyword evidence="1" id="KW-0812">Transmembrane</keyword>
<evidence type="ECO:0000313" key="3">
    <source>
        <dbReference type="Proteomes" id="UP000034536"/>
    </source>
</evidence>
<keyword evidence="1" id="KW-1133">Transmembrane helix</keyword>
<sequence>MEYHKKISNIKTQISNRNGIVFGFFLVCLIYYIFKSAVSSVFLKGNDKTNVVFYGKNTRLYSIGISDTYYILTFSPTSKVLIPGGYGKYRLGAIGKIASLDRDPDLIKRAMSSATSSFVDLYFYTNSGTIFYEDPAKYELFPTLKEFFLSKSNANLIDRFFVFVNLSNRNKNFYKIINLSDDFSEETFNKNYQGSFYSKILREEGENLQIRYRKSYQTAKIVSRIVEGEGIRVVDLSESKYASKNCRLIIKNEKKQTKTVKSLANFFHCQVISGETEISDIILELGDLEEKWAIE</sequence>
<organism evidence="2 3">
    <name type="scientific">Candidatus Roizmanbacteria bacterium GW2011_GWA2_35_8</name>
    <dbReference type="NCBI Taxonomy" id="1618479"/>
    <lineage>
        <taxon>Bacteria</taxon>
        <taxon>Candidatus Roizmaniibacteriota</taxon>
    </lineage>
</organism>